<gene>
    <name evidence="7" type="ORF">UFOPK2683_01593</name>
    <name evidence="8" type="ORF">UFOPK3605_01406</name>
    <name evidence="9" type="ORF">UFOPK3897_00771</name>
    <name evidence="10" type="ORF">UFOPK4121_00855</name>
</gene>
<dbReference type="HAMAP" id="MF_00182">
    <property type="entry name" value="Formyl_trans"/>
    <property type="match status" value="1"/>
</dbReference>
<dbReference type="EMBL" id="CAFBPQ010000023">
    <property type="protein sequence ID" value="CAB5024358.1"/>
    <property type="molecule type" value="Genomic_DNA"/>
</dbReference>
<dbReference type="GO" id="GO:0005829">
    <property type="term" value="C:cytosol"/>
    <property type="evidence" value="ECO:0007669"/>
    <property type="project" value="TreeGrafter"/>
</dbReference>
<organism evidence="9">
    <name type="scientific">freshwater metagenome</name>
    <dbReference type="NCBI Taxonomy" id="449393"/>
    <lineage>
        <taxon>unclassified sequences</taxon>
        <taxon>metagenomes</taxon>
        <taxon>ecological metagenomes</taxon>
    </lineage>
</organism>
<dbReference type="Pfam" id="PF02911">
    <property type="entry name" value="Formyl_trans_C"/>
    <property type="match status" value="1"/>
</dbReference>
<evidence type="ECO:0000259" key="5">
    <source>
        <dbReference type="Pfam" id="PF00551"/>
    </source>
</evidence>
<dbReference type="PANTHER" id="PTHR11138">
    <property type="entry name" value="METHIONYL-TRNA FORMYLTRANSFERASE"/>
    <property type="match status" value="1"/>
</dbReference>
<dbReference type="Pfam" id="PF00551">
    <property type="entry name" value="Formyl_trans_N"/>
    <property type="match status" value="1"/>
</dbReference>
<dbReference type="CDD" id="cd08704">
    <property type="entry name" value="Met_tRNA_FMT_C"/>
    <property type="match status" value="1"/>
</dbReference>
<proteinExistence type="inferred from homology"/>
<dbReference type="PANTHER" id="PTHR11138:SF5">
    <property type="entry name" value="METHIONYL-TRNA FORMYLTRANSFERASE, MITOCHONDRIAL"/>
    <property type="match status" value="1"/>
</dbReference>
<dbReference type="CDD" id="cd08646">
    <property type="entry name" value="FMT_core_Met-tRNA-FMT_N"/>
    <property type="match status" value="1"/>
</dbReference>
<feature type="domain" description="Formyl transferase C-terminal" evidence="6">
    <location>
        <begin position="199"/>
        <end position="289"/>
    </location>
</feature>
<dbReference type="InterPro" id="IPR005793">
    <property type="entry name" value="Formyl_trans_C"/>
</dbReference>
<protein>
    <recommendedName>
        <fullName evidence="2">methionyl-tRNA formyltransferase</fullName>
        <ecNumber evidence="2">2.1.2.9</ecNumber>
    </recommendedName>
</protein>
<keyword evidence="3" id="KW-0808">Transferase</keyword>
<dbReference type="Gene3D" id="3.40.50.12230">
    <property type="match status" value="1"/>
</dbReference>
<evidence type="ECO:0000259" key="6">
    <source>
        <dbReference type="Pfam" id="PF02911"/>
    </source>
</evidence>
<dbReference type="InterPro" id="IPR036477">
    <property type="entry name" value="Formyl_transf_N_sf"/>
</dbReference>
<dbReference type="EC" id="2.1.2.9" evidence="2"/>
<dbReference type="EMBL" id="CAFBOF010000012">
    <property type="protein sequence ID" value="CAB4975282.1"/>
    <property type="molecule type" value="Genomic_DNA"/>
</dbReference>
<evidence type="ECO:0000256" key="2">
    <source>
        <dbReference type="ARBA" id="ARBA00012261"/>
    </source>
</evidence>
<name>A0A6J7M739_9ZZZZ</name>
<reference evidence="9" key="1">
    <citation type="submission" date="2020-05" db="EMBL/GenBank/DDBJ databases">
        <authorList>
            <person name="Chiriac C."/>
            <person name="Salcher M."/>
            <person name="Ghai R."/>
            <person name="Kavagutti S V."/>
        </authorList>
    </citation>
    <scope>NUCLEOTIDE SEQUENCE</scope>
</reference>
<evidence type="ECO:0000313" key="7">
    <source>
        <dbReference type="EMBL" id="CAB4736043.1"/>
    </source>
</evidence>
<dbReference type="InterPro" id="IPR011034">
    <property type="entry name" value="Formyl_transferase-like_C_sf"/>
</dbReference>
<evidence type="ECO:0000313" key="8">
    <source>
        <dbReference type="EMBL" id="CAB4915870.1"/>
    </source>
</evidence>
<dbReference type="SUPFAM" id="SSF50486">
    <property type="entry name" value="FMT C-terminal domain-like"/>
    <property type="match status" value="1"/>
</dbReference>
<dbReference type="NCBIfam" id="TIGR00460">
    <property type="entry name" value="fmt"/>
    <property type="match status" value="1"/>
</dbReference>
<evidence type="ECO:0000256" key="1">
    <source>
        <dbReference type="ARBA" id="ARBA00010699"/>
    </source>
</evidence>
<dbReference type="SUPFAM" id="SSF53328">
    <property type="entry name" value="Formyltransferase"/>
    <property type="match status" value="1"/>
</dbReference>
<dbReference type="EMBL" id="CAFBMM010000096">
    <property type="protein sequence ID" value="CAB4915870.1"/>
    <property type="molecule type" value="Genomic_DNA"/>
</dbReference>
<comment type="similarity">
    <text evidence="1">Belongs to the Fmt family.</text>
</comment>
<evidence type="ECO:0000313" key="9">
    <source>
        <dbReference type="EMBL" id="CAB4975282.1"/>
    </source>
</evidence>
<feature type="domain" description="Formyl transferase N-terminal" evidence="5">
    <location>
        <begin position="1"/>
        <end position="177"/>
    </location>
</feature>
<evidence type="ECO:0000256" key="3">
    <source>
        <dbReference type="ARBA" id="ARBA00022679"/>
    </source>
</evidence>
<accession>A0A6J7M739</accession>
<keyword evidence="4" id="KW-0648">Protein biosynthesis</keyword>
<dbReference type="InterPro" id="IPR041711">
    <property type="entry name" value="Met-tRNA-FMT_N"/>
</dbReference>
<dbReference type="EMBL" id="CAEZYK010000136">
    <property type="protein sequence ID" value="CAB4736043.1"/>
    <property type="molecule type" value="Genomic_DNA"/>
</dbReference>
<dbReference type="InterPro" id="IPR044135">
    <property type="entry name" value="Met-tRNA-FMT_C"/>
</dbReference>
<dbReference type="AlphaFoldDB" id="A0A6J7M739"/>
<dbReference type="InterPro" id="IPR002376">
    <property type="entry name" value="Formyl_transf_N"/>
</dbReference>
<evidence type="ECO:0000256" key="4">
    <source>
        <dbReference type="ARBA" id="ARBA00022917"/>
    </source>
</evidence>
<evidence type="ECO:0000313" key="10">
    <source>
        <dbReference type="EMBL" id="CAB5024358.1"/>
    </source>
</evidence>
<dbReference type="InterPro" id="IPR005794">
    <property type="entry name" value="Fmt"/>
</dbReference>
<dbReference type="GO" id="GO:0004479">
    <property type="term" value="F:methionyl-tRNA formyltransferase activity"/>
    <property type="evidence" value="ECO:0007669"/>
    <property type="project" value="UniProtKB-EC"/>
</dbReference>
<sequence length="298" mass="31816">MRIAFFGTPELAVPTLDALVAVGHEVSAVFTRPKQRRHRRGEPVSTPVASAANELGLNVIEVTSAQEIETFLADKNIEVGVVVAFGLILTPSIIALPRLGLLNLHFSLLPRWRGASPVQHAILAGDTETGVCVMQLEEGLDTGPVRAKAVFPVDPQSTTGSLFDSLSQIGAGLMTEVLAAPEEFTPEPQSGEISWAPTLKVDDFRIDVQRPAKEIEKMVRAGNPQPGAWMTVSGNRVKIEKAHVGDTQVDLGVIDKHAHLGTASGALALDVVHPQGRKSMSGVAWLAGLRTEKVQVDT</sequence>